<feature type="transmembrane region" description="Helical" evidence="11">
    <location>
        <begin position="169"/>
        <end position="188"/>
    </location>
</feature>
<feature type="transmembrane region" description="Helical" evidence="11">
    <location>
        <begin position="21"/>
        <end position="39"/>
    </location>
</feature>
<feature type="transmembrane region" description="Helical" evidence="11">
    <location>
        <begin position="131"/>
        <end position="149"/>
    </location>
</feature>
<evidence type="ECO:0000256" key="4">
    <source>
        <dbReference type="ARBA" id="ARBA00022679"/>
    </source>
</evidence>
<dbReference type="Proteomes" id="UP000610846">
    <property type="component" value="Unassembled WGS sequence"/>
</dbReference>
<evidence type="ECO:0000256" key="1">
    <source>
        <dbReference type="ARBA" id="ARBA00000085"/>
    </source>
</evidence>
<keyword evidence="14" id="KW-1185">Reference proteome</keyword>
<feature type="transmembrane region" description="Helical" evidence="11">
    <location>
        <begin position="90"/>
        <end position="110"/>
    </location>
</feature>
<dbReference type="GO" id="GO:0000155">
    <property type="term" value="F:phosphorelay sensor kinase activity"/>
    <property type="evidence" value="ECO:0007669"/>
    <property type="project" value="InterPro"/>
</dbReference>
<dbReference type="GO" id="GO:0046983">
    <property type="term" value="F:protein dimerization activity"/>
    <property type="evidence" value="ECO:0007669"/>
    <property type="project" value="InterPro"/>
</dbReference>
<keyword evidence="4" id="KW-0808">Transferase</keyword>
<evidence type="ECO:0000256" key="6">
    <source>
        <dbReference type="ARBA" id="ARBA00022777"/>
    </source>
</evidence>
<keyword evidence="11" id="KW-0472">Membrane</keyword>
<evidence type="ECO:0000313" key="14">
    <source>
        <dbReference type="Proteomes" id="UP000610846"/>
    </source>
</evidence>
<dbReference type="Gene3D" id="1.20.5.1930">
    <property type="match status" value="1"/>
</dbReference>
<evidence type="ECO:0000256" key="11">
    <source>
        <dbReference type="SAM" id="Phobius"/>
    </source>
</evidence>
<protein>
    <recommendedName>
        <fullName evidence="2">histidine kinase</fullName>
        <ecNumber evidence="2">2.7.13.3</ecNumber>
    </recommendedName>
</protein>
<dbReference type="GO" id="GO:0005524">
    <property type="term" value="F:ATP binding"/>
    <property type="evidence" value="ECO:0007669"/>
    <property type="project" value="UniProtKB-KW"/>
</dbReference>
<evidence type="ECO:0000256" key="8">
    <source>
        <dbReference type="ARBA" id="ARBA00023012"/>
    </source>
</evidence>
<keyword evidence="5" id="KW-0547">Nucleotide-binding</keyword>
<dbReference type="Gene3D" id="3.30.565.10">
    <property type="entry name" value="Histidine kinase-like ATPase, C-terminal domain"/>
    <property type="match status" value="1"/>
</dbReference>
<dbReference type="PANTHER" id="PTHR24421">
    <property type="entry name" value="NITRATE/NITRITE SENSOR PROTEIN NARX-RELATED"/>
    <property type="match status" value="1"/>
</dbReference>
<evidence type="ECO:0000256" key="3">
    <source>
        <dbReference type="ARBA" id="ARBA00022553"/>
    </source>
</evidence>
<keyword evidence="9" id="KW-0175">Coiled coil</keyword>
<dbReference type="Pfam" id="PF07730">
    <property type="entry name" value="HisKA_3"/>
    <property type="match status" value="1"/>
</dbReference>
<evidence type="ECO:0000256" key="2">
    <source>
        <dbReference type="ARBA" id="ARBA00012438"/>
    </source>
</evidence>
<evidence type="ECO:0000313" key="13">
    <source>
        <dbReference type="EMBL" id="MBD8078752.1"/>
    </source>
</evidence>
<dbReference type="RefSeq" id="WP_191828338.1">
    <property type="nucleotide sequence ID" value="NZ_JACYHB010000004.1"/>
</dbReference>
<accession>A0A927G895</accession>
<keyword evidence="11" id="KW-0812">Transmembrane</keyword>
<dbReference type="SUPFAM" id="SSF55874">
    <property type="entry name" value="ATPase domain of HSP90 chaperone/DNA topoisomerase II/histidine kinase"/>
    <property type="match status" value="1"/>
</dbReference>
<dbReference type="GO" id="GO:0016020">
    <property type="term" value="C:membrane"/>
    <property type="evidence" value="ECO:0007669"/>
    <property type="project" value="InterPro"/>
</dbReference>
<evidence type="ECO:0000256" key="9">
    <source>
        <dbReference type="SAM" id="Coils"/>
    </source>
</evidence>
<feature type="coiled-coil region" evidence="9">
    <location>
        <begin position="187"/>
        <end position="214"/>
    </location>
</feature>
<keyword evidence="6 13" id="KW-0418">Kinase</keyword>
<feature type="region of interest" description="Disordered" evidence="10">
    <location>
        <begin position="421"/>
        <end position="451"/>
    </location>
</feature>
<keyword evidence="3" id="KW-0597">Phosphoprotein</keyword>
<dbReference type="InterPro" id="IPR011712">
    <property type="entry name" value="Sig_transdc_His_kin_sub3_dim/P"/>
</dbReference>
<dbReference type="InterPro" id="IPR036890">
    <property type="entry name" value="HATPase_C_sf"/>
</dbReference>
<name>A0A927G895_9MICO</name>
<feature type="domain" description="Signal transduction histidine kinase subgroup 3 dimerisation and phosphoacceptor" evidence="12">
    <location>
        <begin position="219"/>
        <end position="285"/>
    </location>
</feature>
<gene>
    <name evidence="13" type="ORF">IF651_06740</name>
</gene>
<dbReference type="EMBL" id="JACYHB010000004">
    <property type="protein sequence ID" value="MBD8078752.1"/>
    <property type="molecule type" value="Genomic_DNA"/>
</dbReference>
<keyword evidence="7" id="KW-0067">ATP-binding</keyword>
<evidence type="ECO:0000256" key="7">
    <source>
        <dbReference type="ARBA" id="ARBA00022840"/>
    </source>
</evidence>
<keyword evidence="8" id="KW-0902">Two-component regulatory system</keyword>
<comment type="catalytic activity">
    <reaction evidence="1">
        <text>ATP + protein L-histidine = ADP + protein N-phospho-L-histidine.</text>
        <dbReference type="EC" id="2.7.13.3"/>
    </reaction>
</comment>
<reference evidence="13" key="2">
    <citation type="submission" date="2020-09" db="EMBL/GenBank/DDBJ databases">
        <authorList>
            <person name="Yu Y."/>
        </authorList>
    </citation>
    <scope>NUCLEOTIDE SEQUENCE</scope>
    <source>
        <strain evidence="13">KCTC 49039</strain>
    </source>
</reference>
<evidence type="ECO:0000259" key="12">
    <source>
        <dbReference type="Pfam" id="PF07730"/>
    </source>
</evidence>
<dbReference type="EC" id="2.7.13.3" evidence="2"/>
<evidence type="ECO:0000256" key="5">
    <source>
        <dbReference type="ARBA" id="ARBA00022741"/>
    </source>
</evidence>
<keyword evidence="11" id="KW-1133">Transmembrane helix</keyword>
<proteinExistence type="predicted"/>
<evidence type="ECO:0000256" key="10">
    <source>
        <dbReference type="SAM" id="MobiDB-lite"/>
    </source>
</evidence>
<sequence>MTEVLRRWLAAGGIRTATARDAVLAGVVAAASVALVLGIEQLAVSEAGSAFGAGPGAVVVTAPERAAVVAVLVAQSACLVLRRRDPVTCLALTVLGQVALLAVLPAYLSFQAPATLVAAYSVGAYAPRRRGLVAAAVAAVVQALLLFALGGGGLLGTSGAAYAAQASSALVNALLTYLGAALVGEYVATRRSLLAELRDRVRRAERERAALAAQAVLEERGRMARELHDVAAHHLSGIVVQAAAAERLVDRDPERAKESMRRIRSQGRETLDNLRLVVGLLRGPGDTEAAPQPTLADVPGLLADARAAGADVQDQTRGDPCALAPSTQLTVYRVLQEALSNARRHGTGRRVEVLLDYREPGLVLHVRNAAPAAERGPVPGPASHGIVGMTERATMVGGTLTAGPRPDGAWYVRLAVPRSPRAVHHATGGTVLPAAPEEPGVAPSPTTEERP</sequence>
<reference evidence="13" key="1">
    <citation type="journal article" date="2018" name="Curr. Microbiol.">
        <title>Cellulosimicrobium arenosum sp. nov., Isolated from Marine Sediment Sand.</title>
        <authorList>
            <person name="Oh M."/>
            <person name="Kim J.H."/>
            <person name="Yoon J.H."/>
            <person name="Schumann P."/>
            <person name="Kim W."/>
        </authorList>
    </citation>
    <scope>NUCLEOTIDE SEQUENCE</scope>
    <source>
        <strain evidence="13">KCTC 49039</strain>
    </source>
</reference>
<comment type="caution">
    <text evidence="13">The sequence shown here is derived from an EMBL/GenBank/DDBJ whole genome shotgun (WGS) entry which is preliminary data.</text>
</comment>
<dbReference type="InterPro" id="IPR050482">
    <property type="entry name" value="Sensor_HK_TwoCompSys"/>
</dbReference>
<organism evidence="13 14">
    <name type="scientific">Cellulosimicrobium arenosum</name>
    <dbReference type="NCBI Taxonomy" id="2708133"/>
    <lineage>
        <taxon>Bacteria</taxon>
        <taxon>Bacillati</taxon>
        <taxon>Actinomycetota</taxon>
        <taxon>Actinomycetes</taxon>
        <taxon>Micrococcales</taxon>
        <taxon>Promicromonosporaceae</taxon>
        <taxon>Cellulosimicrobium</taxon>
    </lineage>
</organism>
<dbReference type="AlphaFoldDB" id="A0A927G895"/>
<dbReference type="CDD" id="cd16917">
    <property type="entry name" value="HATPase_UhpB-NarQ-NarX-like"/>
    <property type="match status" value="1"/>
</dbReference>
<dbReference type="PANTHER" id="PTHR24421:SF10">
    <property type="entry name" value="NITRATE_NITRITE SENSOR PROTEIN NARQ"/>
    <property type="match status" value="1"/>
</dbReference>